<accession>A0A7J6UZC8</accession>
<dbReference type="PANTHER" id="PTHR36336:SF1">
    <property type="entry name" value="OS09G0560400 PROTEIN"/>
    <property type="match status" value="1"/>
</dbReference>
<organism evidence="2 3">
    <name type="scientific">Thalictrum thalictroides</name>
    <name type="common">Rue-anemone</name>
    <name type="synonym">Anemone thalictroides</name>
    <dbReference type="NCBI Taxonomy" id="46969"/>
    <lineage>
        <taxon>Eukaryota</taxon>
        <taxon>Viridiplantae</taxon>
        <taxon>Streptophyta</taxon>
        <taxon>Embryophyta</taxon>
        <taxon>Tracheophyta</taxon>
        <taxon>Spermatophyta</taxon>
        <taxon>Magnoliopsida</taxon>
        <taxon>Ranunculales</taxon>
        <taxon>Ranunculaceae</taxon>
        <taxon>Thalictroideae</taxon>
        <taxon>Thalictrum</taxon>
    </lineage>
</organism>
<dbReference type="AlphaFoldDB" id="A0A7J6UZC8"/>
<proteinExistence type="predicted"/>
<protein>
    <submittedName>
        <fullName evidence="2">Structural polyprotein</fullName>
    </submittedName>
</protein>
<feature type="region of interest" description="Disordered" evidence="1">
    <location>
        <begin position="13"/>
        <end position="35"/>
    </location>
</feature>
<evidence type="ECO:0000256" key="1">
    <source>
        <dbReference type="SAM" id="MobiDB-lite"/>
    </source>
</evidence>
<name>A0A7J6UZC8_THATH</name>
<evidence type="ECO:0000313" key="2">
    <source>
        <dbReference type="EMBL" id="KAF5177989.1"/>
    </source>
</evidence>
<sequence>MNDLLLFDLKQNTKRRRRTRSSSSRTKVKETPKGSNLTFKCSRSGPCVSCLYSEKNEDKYRCSETGYHIPLKCLEIQGGSKLRHDKKPQKERSTMETTHAETSAVLQDERELITAVGHRRLLDDSSASEGEKQAYITYRSCIPAVFEEKLSVLGFELCAHITIFF</sequence>
<keyword evidence="3" id="KW-1185">Reference proteome</keyword>
<dbReference type="Proteomes" id="UP000554482">
    <property type="component" value="Unassembled WGS sequence"/>
</dbReference>
<dbReference type="EMBL" id="JABWDY010040627">
    <property type="protein sequence ID" value="KAF5177989.1"/>
    <property type="molecule type" value="Genomic_DNA"/>
</dbReference>
<evidence type="ECO:0000313" key="3">
    <source>
        <dbReference type="Proteomes" id="UP000554482"/>
    </source>
</evidence>
<comment type="caution">
    <text evidence="2">The sequence shown here is derived from an EMBL/GenBank/DDBJ whole genome shotgun (WGS) entry which is preliminary data.</text>
</comment>
<dbReference type="PANTHER" id="PTHR36336">
    <property type="entry name" value="OS09G0560400 PROTEIN"/>
    <property type="match status" value="1"/>
</dbReference>
<dbReference type="OrthoDB" id="2019675at2759"/>
<gene>
    <name evidence="2" type="ORF">FRX31_032424</name>
</gene>
<reference evidence="2 3" key="1">
    <citation type="submission" date="2020-06" db="EMBL/GenBank/DDBJ databases">
        <title>Transcriptomic and genomic resources for Thalictrum thalictroides and T. hernandezii: Facilitating candidate gene discovery in an emerging model plant lineage.</title>
        <authorList>
            <person name="Arias T."/>
            <person name="Riano-Pachon D.M."/>
            <person name="Di Stilio V.S."/>
        </authorList>
    </citation>
    <scope>NUCLEOTIDE SEQUENCE [LARGE SCALE GENOMIC DNA]</scope>
    <source>
        <strain evidence="3">cv. WT478/WT964</strain>
        <tissue evidence="2">Leaves</tissue>
    </source>
</reference>